<evidence type="ECO:0000256" key="2">
    <source>
        <dbReference type="ARBA" id="ARBA00023125"/>
    </source>
</evidence>
<dbReference type="PANTHER" id="PTHR19303:SF73">
    <property type="entry name" value="PROTEIN PDC2"/>
    <property type="match status" value="1"/>
</dbReference>
<sequence>MSQKKRQSISIDTKLKIISESSNLSYTELAAKYNLSKNSIGSIIRSKDKLTTNVESGQFGVDCKKMRSADNVDIETCLLTWIKQARAKGIPVSGPILQEKAIDFAKQFGKTDFKCSSGWVDRFKLRHNLHRHRIQISEDFDIRNYLNADENLVVAGYMEDSEIAGLVKPTEVAEVNIFDSDDSDADDLGEENAMCSYQEAKSGIVKLRKYIMTLDDCDEKVFSMLNKIEDMCDSKHEKSMKQTSITDYLQ</sequence>
<dbReference type="Proteomes" id="UP000887565">
    <property type="component" value="Unplaced"/>
</dbReference>
<dbReference type="InterPro" id="IPR050863">
    <property type="entry name" value="CenT-Element_Derived"/>
</dbReference>
<dbReference type="GO" id="GO:0003677">
    <property type="term" value="F:DNA binding"/>
    <property type="evidence" value="ECO:0007669"/>
    <property type="project" value="UniProtKB-KW"/>
</dbReference>
<dbReference type="AlphaFoldDB" id="A0A915IL22"/>
<reference evidence="5" key="1">
    <citation type="submission" date="2022-11" db="UniProtKB">
        <authorList>
            <consortium name="WormBaseParasite"/>
        </authorList>
    </citation>
    <scope>IDENTIFICATION</scope>
</reference>
<dbReference type="SUPFAM" id="SSF46689">
    <property type="entry name" value="Homeodomain-like"/>
    <property type="match status" value="2"/>
</dbReference>
<keyword evidence="2" id="KW-0238">DNA-binding</keyword>
<proteinExistence type="predicted"/>
<dbReference type="WBParaSite" id="nRc.2.0.1.t14574-RA">
    <property type="protein sequence ID" value="nRc.2.0.1.t14574-RA"/>
    <property type="gene ID" value="nRc.2.0.1.g14574"/>
</dbReference>
<accession>A0A915IL22</accession>
<dbReference type="PANTHER" id="PTHR19303">
    <property type="entry name" value="TRANSPOSON"/>
    <property type="match status" value="1"/>
</dbReference>
<evidence type="ECO:0000313" key="5">
    <source>
        <dbReference type="WBParaSite" id="nRc.2.0.1.t14574-RA"/>
    </source>
</evidence>
<evidence type="ECO:0000256" key="1">
    <source>
        <dbReference type="ARBA" id="ARBA00004123"/>
    </source>
</evidence>
<feature type="domain" description="HTH CENPB-type" evidence="3">
    <location>
        <begin position="62"/>
        <end position="133"/>
    </location>
</feature>
<evidence type="ECO:0000259" key="3">
    <source>
        <dbReference type="PROSITE" id="PS51253"/>
    </source>
</evidence>
<protein>
    <submittedName>
        <fullName evidence="5">HTH CENPB-type domain-containing protein</fullName>
    </submittedName>
</protein>
<organism evidence="4 5">
    <name type="scientific">Romanomermis culicivorax</name>
    <name type="common">Nematode worm</name>
    <dbReference type="NCBI Taxonomy" id="13658"/>
    <lineage>
        <taxon>Eukaryota</taxon>
        <taxon>Metazoa</taxon>
        <taxon>Ecdysozoa</taxon>
        <taxon>Nematoda</taxon>
        <taxon>Enoplea</taxon>
        <taxon>Dorylaimia</taxon>
        <taxon>Mermithida</taxon>
        <taxon>Mermithoidea</taxon>
        <taxon>Mermithidae</taxon>
        <taxon>Romanomermis</taxon>
    </lineage>
</organism>
<dbReference type="Pfam" id="PF03221">
    <property type="entry name" value="HTH_Tnp_Tc5"/>
    <property type="match status" value="1"/>
</dbReference>
<evidence type="ECO:0000313" key="4">
    <source>
        <dbReference type="Proteomes" id="UP000887565"/>
    </source>
</evidence>
<keyword evidence="4" id="KW-1185">Reference proteome</keyword>
<dbReference type="InterPro" id="IPR009057">
    <property type="entry name" value="Homeodomain-like_sf"/>
</dbReference>
<comment type="subcellular location">
    <subcellularLocation>
        <location evidence="1">Nucleus</location>
    </subcellularLocation>
</comment>
<dbReference type="Gene3D" id="1.10.10.60">
    <property type="entry name" value="Homeodomain-like"/>
    <property type="match status" value="2"/>
</dbReference>
<dbReference type="PROSITE" id="PS51253">
    <property type="entry name" value="HTH_CENPB"/>
    <property type="match status" value="1"/>
</dbReference>
<dbReference type="OMA" id="GWLQKWR"/>
<name>A0A915IL22_ROMCU</name>
<dbReference type="SMART" id="SM00674">
    <property type="entry name" value="CENPB"/>
    <property type="match status" value="1"/>
</dbReference>
<dbReference type="InterPro" id="IPR006600">
    <property type="entry name" value="HTH_CenpB_DNA-bd_dom"/>
</dbReference>
<dbReference type="GO" id="GO:0005634">
    <property type="term" value="C:nucleus"/>
    <property type="evidence" value="ECO:0007669"/>
    <property type="project" value="UniProtKB-SubCell"/>
</dbReference>